<organism evidence="2 3">
    <name type="scientific">Gymnopilus dilepis</name>
    <dbReference type="NCBI Taxonomy" id="231916"/>
    <lineage>
        <taxon>Eukaryota</taxon>
        <taxon>Fungi</taxon>
        <taxon>Dikarya</taxon>
        <taxon>Basidiomycota</taxon>
        <taxon>Agaricomycotina</taxon>
        <taxon>Agaricomycetes</taxon>
        <taxon>Agaricomycetidae</taxon>
        <taxon>Agaricales</taxon>
        <taxon>Agaricineae</taxon>
        <taxon>Hymenogastraceae</taxon>
        <taxon>Gymnopilus</taxon>
    </lineage>
</organism>
<dbReference type="InParanoid" id="A0A409VHK5"/>
<feature type="signal peptide" evidence="1">
    <location>
        <begin position="1"/>
        <end position="21"/>
    </location>
</feature>
<reference evidence="2 3" key="1">
    <citation type="journal article" date="2018" name="Evol. Lett.">
        <title>Horizontal gene cluster transfer increased hallucinogenic mushroom diversity.</title>
        <authorList>
            <person name="Reynolds H.T."/>
            <person name="Vijayakumar V."/>
            <person name="Gluck-Thaler E."/>
            <person name="Korotkin H.B."/>
            <person name="Matheny P.B."/>
            <person name="Slot J.C."/>
        </authorList>
    </citation>
    <scope>NUCLEOTIDE SEQUENCE [LARGE SCALE GENOMIC DNA]</scope>
    <source>
        <strain evidence="2 3">SRW20</strain>
    </source>
</reference>
<protein>
    <submittedName>
        <fullName evidence="2">Uncharacterized protein</fullName>
    </submittedName>
</protein>
<keyword evidence="3" id="KW-1185">Reference proteome</keyword>
<sequence length="130" mass="13214">MRVSFHFLYLAIALFAAKANADIIAFSGNECDGAEGENVPCLDECIDFNTRHSFRVLASGSHCVVAFQDAGCTIPVGSISNSGGGQCSNVNTGTTVLGLKCSPNSVCDTIASGNSTIKGVALPGPSSAVP</sequence>
<evidence type="ECO:0000313" key="3">
    <source>
        <dbReference type="Proteomes" id="UP000284706"/>
    </source>
</evidence>
<accession>A0A409VHK5</accession>
<gene>
    <name evidence="2" type="ORF">CVT26_000332</name>
</gene>
<dbReference type="OrthoDB" id="5429515at2759"/>
<name>A0A409VHK5_9AGAR</name>
<keyword evidence="1" id="KW-0732">Signal</keyword>
<proteinExistence type="predicted"/>
<feature type="chain" id="PRO_5019105762" evidence="1">
    <location>
        <begin position="22"/>
        <end position="130"/>
    </location>
</feature>
<dbReference type="EMBL" id="NHYE01005647">
    <property type="protein sequence ID" value="PPQ65715.1"/>
    <property type="molecule type" value="Genomic_DNA"/>
</dbReference>
<evidence type="ECO:0000313" key="2">
    <source>
        <dbReference type="EMBL" id="PPQ65715.1"/>
    </source>
</evidence>
<evidence type="ECO:0000256" key="1">
    <source>
        <dbReference type="SAM" id="SignalP"/>
    </source>
</evidence>
<comment type="caution">
    <text evidence="2">The sequence shown here is derived from an EMBL/GenBank/DDBJ whole genome shotgun (WGS) entry which is preliminary data.</text>
</comment>
<dbReference type="AlphaFoldDB" id="A0A409VHK5"/>
<dbReference type="Proteomes" id="UP000284706">
    <property type="component" value="Unassembled WGS sequence"/>
</dbReference>